<dbReference type="PANTHER" id="PTHR43116:SF3">
    <property type="entry name" value="CLASS I PEPTIDE CHAIN RELEASE FACTOR"/>
    <property type="match status" value="1"/>
</dbReference>
<comment type="function">
    <text evidence="1 6">Peptide chain release factor 2 directs the termination of translation in response to the peptide chain termination codons UGA and UAA.</text>
</comment>
<keyword evidence="5 6" id="KW-0648">Protein biosynthesis</keyword>
<comment type="similarity">
    <text evidence="2 6">Belongs to the prokaryotic/mitochondrial release factor family.</text>
</comment>
<organism evidence="9 10">
    <name type="scientific">Desulfotomaculum nigrificans (strain DSM 14880 / VKM B-2319 / CO-1-SRB)</name>
    <name type="common">Desulfotomaculum carboxydivorans</name>
    <dbReference type="NCBI Taxonomy" id="868595"/>
    <lineage>
        <taxon>Bacteria</taxon>
        <taxon>Bacillati</taxon>
        <taxon>Bacillota</taxon>
        <taxon>Clostridia</taxon>
        <taxon>Eubacteriales</taxon>
        <taxon>Desulfotomaculaceae</taxon>
        <taxon>Desulfotomaculum</taxon>
    </lineage>
</organism>
<dbReference type="NCBIfam" id="TIGR00020">
    <property type="entry name" value="prfB"/>
    <property type="match status" value="1"/>
</dbReference>
<dbReference type="Gene3D" id="3.30.70.1660">
    <property type="match status" value="1"/>
</dbReference>
<evidence type="ECO:0000313" key="9">
    <source>
        <dbReference type="EMBL" id="AEF95375.1"/>
    </source>
</evidence>
<dbReference type="Gene3D" id="3.30.160.20">
    <property type="match status" value="1"/>
</dbReference>
<dbReference type="InterPro" id="IPR004374">
    <property type="entry name" value="PrfB"/>
</dbReference>
<evidence type="ECO:0000256" key="4">
    <source>
        <dbReference type="ARBA" id="ARBA00022481"/>
    </source>
</evidence>
<dbReference type="GO" id="GO:0005737">
    <property type="term" value="C:cytoplasm"/>
    <property type="evidence" value="ECO:0007669"/>
    <property type="project" value="UniProtKB-SubCell"/>
</dbReference>
<dbReference type="HOGENOM" id="CLU_221244_3_0_9"/>
<accession>F6B503</accession>
<comment type="PTM">
    <text evidence="6">Methylated by PrmC. Methylation increases the termination efficiency of RF2.</text>
</comment>
<sequence length="375" mass="42081">MKVLIDPEVRRELELLGKRIEDLRVSLDIANQQQEIEKLEHEMTQEGFWDNTEHSQQVTQKLALLKDKVEAFNSLESAYQDLEVMLELCNEEEDPLLDDELKSDLASLTKRVADMELEVMLSGPYDRNDAILSLHAGAGGTESQDWVQMLLRMFTRYCENHNYKVEVLDLLPGDEAGVKSATIQVSGPNAYGYLKSEKGVHRLVRISPFDAAGRRHTSFASVDVLPVVDDEVEVNIRPEDLKIDTYRSGGAGGQHVNKTDSAVRITHLPTGIVVACQNERSQTYNRAAAMKLLKAKLIDLELRKKEEELAALRGDQKDIAWGSQIRSYVFHPYSLVKDHRTGVEVGNVYAVMDGAIDEFIAAYLRHKASSQVGSS</sequence>
<reference evidence="9 10" key="1">
    <citation type="submission" date="2011-05" db="EMBL/GenBank/DDBJ databases">
        <title>Complete sequence of Desulfotomaculum carboxydivorans CO-1-SRB.</title>
        <authorList>
            <consortium name="US DOE Joint Genome Institute"/>
            <person name="Lucas S."/>
            <person name="Han J."/>
            <person name="Lapidus A."/>
            <person name="Cheng J.-F."/>
            <person name="Goodwin L."/>
            <person name="Pitluck S."/>
            <person name="Peters L."/>
            <person name="Mikhailova N."/>
            <person name="Lu M."/>
            <person name="Han C."/>
            <person name="Tapia R."/>
            <person name="Land M."/>
            <person name="Hauser L."/>
            <person name="Kyrpides N."/>
            <person name="Ivanova N."/>
            <person name="Pagani I."/>
            <person name="Stams A."/>
            <person name="Plugge C."/>
            <person name="Muyzer G."/>
            <person name="Kuever J."/>
            <person name="Parshina S."/>
            <person name="Ivanova A."/>
            <person name="Nazina T."/>
            <person name="Woyke T."/>
        </authorList>
    </citation>
    <scope>NUCLEOTIDE SEQUENCE [LARGE SCALE GENOMIC DNA]</scope>
    <source>
        <strain evidence="10">DSM 14880 / VKM B-2319 / CO-1-SRB</strain>
    </source>
</reference>
<keyword evidence="4 6" id="KW-0488">Methylation</keyword>
<dbReference type="Pfam" id="PF03462">
    <property type="entry name" value="PCRF"/>
    <property type="match status" value="1"/>
</dbReference>
<evidence type="ECO:0000313" key="10">
    <source>
        <dbReference type="Proteomes" id="UP000009226"/>
    </source>
</evidence>
<evidence type="ECO:0000256" key="5">
    <source>
        <dbReference type="ARBA" id="ARBA00022917"/>
    </source>
</evidence>
<evidence type="ECO:0000259" key="8">
    <source>
        <dbReference type="PROSITE" id="PS00745"/>
    </source>
</evidence>
<dbReference type="eggNOG" id="COG1186">
    <property type="taxonomic scope" value="Bacteria"/>
</dbReference>
<dbReference type="AlphaFoldDB" id="F6B503"/>
<dbReference type="SUPFAM" id="SSF75620">
    <property type="entry name" value="Release factor"/>
    <property type="match status" value="1"/>
</dbReference>
<dbReference type="EMBL" id="CP002736">
    <property type="protein sequence ID" value="AEF95375.1"/>
    <property type="molecule type" value="Genomic_DNA"/>
</dbReference>
<dbReference type="InterPro" id="IPR005139">
    <property type="entry name" value="PCRF"/>
</dbReference>
<dbReference type="HAMAP" id="MF_00094">
    <property type="entry name" value="Rel_fac_2"/>
    <property type="match status" value="1"/>
</dbReference>
<evidence type="ECO:0000256" key="3">
    <source>
        <dbReference type="ARBA" id="ARBA00019192"/>
    </source>
</evidence>
<gene>
    <name evidence="6" type="primary">prfB</name>
    <name evidence="9" type="ordered locus">Desca_2551</name>
</gene>
<keyword evidence="7" id="KW-0175">Coiled coil</keyword>
<keyword evidence="6" id="KW-0963">Cytoplasm</keyword>
<comment type="subcellular location">
    <subcellularLocation>
        <location evidence="6">Cytoplasm</location>
    </subcellularLocation>
</comment>
<dbReference type="PROSITE" id="PS00745">
    <property type="entry name" value="RF_PROK_I"/>
    <property type="match status" value="1"/>
</dbReference>
<dbReference type="FunFam" id="3.30.160.20:FF:000010">
    <property type="entry name" value="Peptide chain release factor 2"/>
    <property type="match status" value="1"/>
</dbReference>
<proteinExistence type="inferred from homology"/>
<dbReference type="PANTHER" id="PTHR43116">
    <property type="entry name" value="PEPTIDE CHAIN RELEASE FACTOR 2"/>
    <property type="match status" value="1"/>
</dbReference>
<evidence type="ECO:0000256" key="6">
    <source>
        <dbReference type="HAMAP-Rule" id="MF_00094"/>
    </source>
</evidence>
<dbReference type="Gene3D" id="1.20.58.410">
    <property type="entry name" value="Release factor"/>
    <property type="match status" value="1"/>
</dbReference>
<dbReference type="Pfam" id="PF00472">
    <property type="entry name" value="RF-1"/>
    <property type="match status" value="1"/>
</dbReference>
<evidence type="ECO:0000256" key="1">
    <source>
        <dbReference type="ARBA" id="ARBA00002613"/>
    </source>
</evidence>
<dbReference type="InterPro" id="IPR000352">
    <property type="entry name" value="Pep_chain_release_fac_I"/>
</dbReference>
<feature type="domain" description="Prokaryotic-type class I peptide chain release factors" evidence="8">
    <location>
        <begin position="247"/>
        <end position="263"/>
    </location>
</feature>
<dbReference type="Proteomes" id="UP000009226">
    <property type="component" value="Chromosome"/>
</dbReference>
<keyword evidence="10" id="KW-1185">Reference proteome</keyword>
<dbReference type="STRING" id="868595.Desca_2551"/>
<evidence type="ECO:0000256" key="2">
    <source>
        <dbReference type="ARBA" id="ARBA00010835"/>
    </source>
</evidence>
<dbReference type="SMART" id="SM00937">
    <property type="entry name" value="PCRF"/>
    <property type="match status" value="1"/>
</dbReference>
<dbReference type="KEGG" id="dca:Desca_2551"/>
<evidence type="ECO:0000256" key="7">
    <source>
        <dbReference type="SAM" id="Coils"/>
    </source>
</evidence>
<feature type="coiled-coil region" evidence="7">
    <location>
        <begin position="72"/>
        <end position="118"/>
    </location>
</feature>
<name>F6B503_DESCC</name>
<feature type="modified residue" description="N5-methylglutamine" evidence="6">
    <location>
        <position position="254"/>
    </location>
</feature>
<protein>
    <recommendedName>
        <fullName evidence="3 6">Peptide chain release factor 2</fullName>
        <shortName evidence="6">RF-2</shortName>
    </recommendedName>
</protein>
<dbReference type="InterPro" id="IPR045853">
    <property type="entry name" value="Pep_chain_release_fac_I_sf"/>
</dbReference>
<dbReference type="GO" id="GO:0016149">
    <property type="term" value="F:translation release factor activity, codon specific"/>
    <property type="evidence" value="ECO:0007669"/>
    <property type="project" value="UniProtKB-UniRule"/>
</dbReference>